<reference evidence="2 3" key="1">
    <citation type="submission" date="2019-08" db="EMBL/GenBank/DDBJ databases">
        <title>Draft genome sequences of two oriental melons (Cucumis melo L. var makuwa).</title>
        <authorList>
            <person name="Kwon S.-Y."/>
        </authorList>
    </citation>
    <scope>NUCLEOTIDE SEQUENCE [LARGE SCALE GENOMIC DNA]</scope>
    <source>
        <strain evidence="3">cv. SW 3</strain>
        <tissue evidence="2">Leaf</tissue>
    </source>
</reference>
<accession>A0A5A7UUH7</accession>
<dbReference type="Proteomes" id="UP000321393">
    <property type="component" value="Unassembled WGS sequence"/>
</dbReference>
<feature type="transmembrane region" description="Helical" evidence="1">
    <location>
        <begin position="144"/>
        <end position="168"/>
    </location>
</feature>
<keyword evidence="1" id="KW-0472">Membrane</keyword>
<comment type="caution">
    <text evidence="2">The sequence shown here is derived from an EMBL/GenBank/DDBJ whole genome shotgun (WGS) entry which is preliminary data.</text>
</comment>
<evidence type="ECO:0000313" key="3">
    <source>
        <dbReference type="Proteomes" id="UP000321393"/>
    </source>
</evidence>
<evidence type="ECO:0000256" key="1">
    <source>
        <dbReference type="SAM" id="Phobius"/>
    </source>
</evidence>
<feature type="transmembrane region" description="Helical" evidence="1">
    <location>
        <begin position="12"/>
        <end position="33"/>
    </location>
</feature>
<keyword evidence="1" id="KW-0812">Transmembrane</keyword>
<keyword evidence="1" id="KW-1133">Transmembrane helix</keyword>
<protein>
    <submittedName>
        <fullName evidence="2">Retrovirus-related Pol polyprotein from transposon TNT 1-94</fullName>
    </submittedName>
</protein>
<gene>
    <name evidence="2" type="ORF">E6C27_scaffold518G00700</name>
</gene>
<dbReference type="OrthoDB" id="1920930at2759"/>
<organism evidence="2 3">
    <name type="scientific">Cucumis melo var. makuwa</name>
    <name type="common">Oriental melon</name>
    <dbReference type="NCBI Taxonomy" id="1194695"/>
    <lineage>
        <taxon>Eukaryota</taxon>
        <taxon>Viridiplantae</taxon>
        <taxon>Streptophyta</taxon>
        <taxon>Embryophyta</taxon>
        <taxon>Tracheophyta</taxon>
        <taxon>Spermatophyta</taxon>
        <taxon>Magnoliopsida</taxon>
        <taxon>eudicotyledons</taxon>
        <taxon>Gunneridae</taxon>
        <taxon>Pentapetalae</taxon>
        <taxon>rosids</taxon>
        <taxon>fabids</taxon>
        <taxon>Cucurbitales</taxon>
        <taxon>Cucurbitaceae</taxon>
        <taxon>Benincaseae</taxon>
        <taxon>Cucumis</taxon>
    </lineage>
</organism>
<dbReference type="EMBL" id="SSTE01006258">
    <property type="protein sequence ID" value="KAA0059553.1"/>
    <property type="molecule type" value="Genomic_DNA"/>
</dbReference>
<dbReference type="AlphaFoldDB" id="A0A5A7UUH7"/>
<proteinExistence type="predicted"/>
<name>A0A5A7UUH7_CUCMM</name>
<evidence type="ECO:0000313" key="2">
    <source>
        <dbReference type="EMBL" id="KAA0059553.1"/>
    </source>
</evidence>
<sequence length="220" mass="25219">MTSGKSVCPGVFSFNVILCVKNTLISCSLWIVLKQERKLYVLDEALFDKEPGVGVTKAQKDTYNKHYKDCIDVTCLMLACMNSELHKQFEKMDAFTIISQLKTMFEEQARRERFNTIKTFVNCKLARCSVLCMSISTSKRRGMVIAYEMLSMSFVLGMPHTCCVIWMMKKRRNIANHEKNACKKYNNEKCLAINITKGNATSTSKEIRQKTRMVVGVDMK</sequence>